<comment type="caution">
    <text evidence="1">The sequence shown here is derived from an EMBL/GenBank/DDBJ whole genome shotgun (WGS) entry which is preliminary data.</text>
</comment>
<dbReference type="Proteomes" id="UP000298663">
    <property type="component" value="Unassembled WGS sequence"/>
</dbReference>
<sequence>MILGLRIKLFCASLDGRNLNTMTKLIAIKLLVNDKMKEFEELIKFVSTGCGPEAKAPSINGKEEEAFIFWP</sequence>
<protein>
    <submittedName>
        <fullName evidence="1">Uncharacterized protein</fullName>
    </submittedName>
</protein>
<organism evidence="1 2">
    <name type="scientific">Steinernema carpocapsae</name>
    <name type="common">Entomopathogenic nematode</name>
    <dbReference type="NCBI Taxonomy" id="34508"/>
    <lineage>
        <taxon>Eukaryota</taxon>
        <taxon>Metazoa</taxon>
        <taxon>Ecdysozoa</taxon>
        <taxon>Nematoda</taxon>
        <taxon>Chromadorea</taxon>
        <taxon>Rhabditida</taxon>
        <taxon>Tylenchina</taxon>
        <taxon>Panagrolaimomorpha</taxon>
        <taxon>Strongyloidoidea</taxon>
        <taxon>Steinernematidae</taxon>
        <taxon>Steinernema</taxon>
    </lineage>
</organism>
<proteinExistence type="predicted"/>
<dbReference type="EMBL" id="AZBU02000005">
    <property type="protein sequence ID" value="TKR77144.1"/>
    <property type="molecule type" value="Genomic_DNA"/>
</dbReference>
<accession>A0A4U5N4B7</accession>
<reference evidence="1 2" key="2">
    <citation type="journal article" date="2019" name="G3 (Bethesda)">
        <title>Hybrid Assembly of the Genome of the Entomopathogenic Nematode Steinernema carpocapsae Identifies the X-Chromosome.</title>
        <authorList>
            <person name="Serra L."/>
            <person name="Macchietto M."/>
            <person name="Macias-Munoz A."/>
            <person name="McGill C.J."/>
            <person name="Rodriguez I.M."/>
            <person name="Rodriguez B."/>
            <person name="Murad R."/>
            <person name="Mortazavi A."/>
        </authorList>
    </citation>
    <scope>NUCLEOTIDE SEQUENCE [LARGE SCALE GENOMIC DNA]</scope>
    <source>
        <strain evidence="1 2">ALL</strain>
    </source>
</reference>
<evidence type="ECO:0000313" key="1">
    <source>
        <dbReference type="EMBL" id="TKR77144.1"/>
    </source>
</evidence>
<gene>
    <name evidence="1" type="ORF">L596_018167</name>
</gene>
<keyword evidence="2" id="KW-1185">Reference proteome</keyword>
<dbReference type="AlphaFoldDB" id="A0A4U5N4B7"/>
<name>A0A4U5N4B7_STECR</name>
<evidence type="ECO:0000313" key="2">
    <source>
        <dbReference type="Proteomes" id="UP000298663"/>
    </source>
</evidence>
<reference evidence="1 2" key="1">
    <citation type="journal article" date="2015" name="Genome Biol.">
        <title>Comparative genomics of Steinernema reveals deeply conserved gene regulatory networks.</title>
        <authorList>
            <person name="Dillman A.R."/>
            <person name="Macchietto M."/>
            <person name="Porter C.F."/>
            <person name="Rogers A."/>
            <person name="Williams B."/>
            <person name="Antoshechkin I."/>
            <person name="Lee M.M."/>
            <person name="Goodwin Z."/>
            <person name="Lu X."/>
            <person name="Lewis E.E."/>
            <person name="Goodrich-Blair H."/>
            <person name="Stock S.P."/>
            <person name="Adams B.J."/>
            <person name="Sternberg P.W."/>
            <person name="Mortazavi A."/>
        </authorList>
    </citation>
    <scope>NUCLEOTIDE SEQUENCE [LARGE SCALE GENOMIC DNA]</scope>
    <source>
        <strain evidence="1 2">ALL</strain>
    </source>
</reference>